<evidence type="ECO:0000256" key="9">
    <source>
        <dbReference type="ARBA" id="ARBA00023242"/>
    </source>
</evidence>
<dbReference type="PANTHER" id="PTHR46105">
    <property type="entry name" value="AGAP004733-PA"/>
    <property type="match status" value="1"/>
</dbReference>
<evidence type="ECO:0008006" key="17">
    <source>
        <dbReference type="Google" id="ProtNLM"/>
    </source>
</evidence>
<evidence type="ECO:0000256" key="7">
    <source>
        <dbReference type="ARBA" id="ARBA00023125"/>
    </source>
</evidence>
<sequence>MADLRDDSPIEISITNLNTCCRLCLSSNNTDCSYDIANSSLASQVDVSTIQAIRMVINIEISISETLPSTICRLCYTRLDDAYCFIRDTVHNNELVQNYYNSESVDDESEVALSYVDKEEEHLEIVSDTSEFEPTECQIVREEASHHGSTDKLKSQDNEDDQPKGLTAVDLVLQHVVTTTKIPRPKRSRSESLHCCTQCDKKFHHRSNLLDHMRFHAQLKLYECEFCGKRFVQAGNLKTHVRIHTEEKPFHCSVCNKAFSQSSAMRTHERTHGNIRPYQCEICEKSFTSSSDRSKHKLTHETHKRYQCVICTERFFTQKVHLRNHLARMHPTSDQELTLQAGIAAQDDQDNG</sequence>
<organism evidence="15 16">
    <name type="scientific">Anopheles farauti</name>
    <dbReference type="NCBI Taxonomy" id="69004"/>
    <lineage>
        <taxon>Eukaryota</taxon>
        <taxon>Metazoa</taxon>
        <taxon>Ecdysozoa</taxon>
        <taxon>Arthropoda</taxon>
        <taxon>Hexapoda</taxon>
        <taxon>Insecta</taxon>
        <taxon>Pterygota</taxon>
        <taxon>Neoptera</taxon>
        <taxon>Endopterygota</taxon>
        <taxon>Diptera</taxon>
        <taxon>Nematocera</taxon>
        <taxon>Culicoidea</taxon>
        <taxon>Culicidae</taxon>
        <taxon>Anophelinae</taxon>
        <taxon>Anopheles</taxon>
    </lineage>
</organism>
<keyword evidence="16" id="KW-1185">Reference proteome</keyword>
<dbReference type="GO" id="GO:0008270">
    <property type="term" value="F:zinc ion binding"/>
    <property type="evidence" value="ECO:0007669"/>
    <property type="project" value="UniProtKB-UniRule"/>
</dbReference>
<dbReference type="EnsemblMetazoa" id="AFAF008391-RA">
    <property type="protein sequence ID" value="AFAF008391-PA"/>
    <property type="gene ID" value="AFAF008391"/>
</dbReference>
<evidence type="ECO:0000256" key="12">
    <source>
        <dbReference type="SAM" id="MobiDB-lite"/>
    </source>
</evidence>
<feature type="binding site" evidence="11">
    <location>
        <position position="72"/>
    </location>
    <ligand>
        <name>Zn(2+)</name>
        <dbReference type="ChEBI" id="CHEBI:29105"/>
    </ligand>
</feature>
<name>A0A182QE95_9DIPT</name>
<feature type="domain" description="C2H2-type" evidence="13">
    <location>
        <begin position="222"/>
        <end position="249"/>
    </location>
</feature>
<dbReference type="SMART" id="SM00868">
    <property type="entry name" value="zf-AD"/>
    <property type="match status" value="1"/>
</dbReference>
<keyword evidence="5 11" id="KW-0862">Zinc</keyword>
<feature type="domain" description="C2H2-type" evidence="13">
    <location>
        <begin position="278"/>
        <end position="305"/>
    </location>
</feature>
<dbReference type="STRING" id="69004.A0A182QE95"/>
<proteinExistence type="predicted"/>
<dbReference type="GO" id="GO:0005634">
    <property type="term" value="C:nucleus"/>
    <property type="evidence" value="ECO:0007669"/>
    <property type="project" value="UniProtKB-SubCell"/>
</dbReference>
<feature type="domain" description="ZAD" evidence="14">
    <location>
        <begin position="19"/>
        <end position="99"/>
    </location>
</feature>
<dbReference type="PROSITE" id="PS50157">
    <property type="entry name" value="ZINC_FINGER_C2H2_2"/>
    <property type="match status" value="4"/>
</dbReference>
<feature type="domain" description="C2H2-type" evidence="13">
    <location>
        <begin position="250"/>
        <end position="277"/>
    </location>
</feature>
<dbReference type="InterPro" id="IPR013087">
    <property type="entry name" value="Znf_C2H2_type"/>
</dbReference>
<evidence type="ECO:0000256" key="4">
    <source>
        <dbReference type="ARBA" id="ARBA00022771"/>
    </source>
</evidence>
<dbReference type="PROSITE" id="PS51915">
    <property type="entry name" value="ZAD"/>
    <property type="match status" value="1"/>
</dbReference>
<dbReference type="InterPro" id="IPR036236">
    <property type="entry name" value="Znf_C2H2_sf"/>
</dbReference>
<dbReference type="Gene3D" id="3.30.160.60">
    <property type="entry name" value="Classic Zinc Finger"/>
    <property type="match status" value="4"/>
</dbReference>
<dbReference type="InterPro" id="IPR050457">
    <property type="entry name" value="ZnFinger_BTB_dom_contain"/>
</dbReference>
<dbReference type="Pfam" id="PF07776">
    <property type="entry name" value="zf-AD"/>
    <property type="match status" value="1"/>
</dbReference>
<keyword evidence="8" id="KW-0804">Transcription</keyword>
<evidence type="ECO:0000256" key="3">
    <source>
        <dbReference type="ARBA" id="ARBA00022737"/>
    </source>
</evidence>
<keyword evidence="7" id="KW-0238">DNA-binding</keyword>
<evidence type="ECO:0000256" key="1">
    <source>
        <dbReference type="ARBA" id="ARBA00004123"/>
    </source>
</evidence>
<dbReference type="InterPro" id="IPR012934">
    <property type="entry name" value="Znf_AD"/>
</dbReference>
<dbReference type="VEuPathDB" id="VectorBase:AFAF008391"/>
<reference evidence="15" key="2">
    <citation type="submission" date="2020-05" db="UniProtKB">
        <authorList>
            <consortium name="EnsemblMetazoa"/>
        </authorList>
    </citation>
    <scope>IDENTIFICATION</scope>
    <source>
        <strain evidence="15">FAR1</strain>
    </source>
</reference>
<feature type="compositionally biased region" description="Basic and acidic residues" evidence="12">
    <location>
        <begin position="143"/>
        <end position="163"/>
    </location>
</feature>
<evidence type="ECO:0000313" key="16">
    <source>
        <dbReference type="Proteomes" id="UP000075886"/>
    </source>
</evidence>
<evidence type="ECO:0000256" key="6">
    <source>
        <dbReference type="ARBA" id="ARBA00023015"/>
    </source>
</evidence>
<evidence type="ECO:0000259" key="13">
    <source>
        <dbReference type="PROSITE" id="PS50157"/>
    </source>
</evidence>
<keyword evidence="6" id="KW-0805">Transcription regulation</keyword>
<accession>A0A182QE95</accession>
<dbReference type="FunFam" id="3.30.160.60:FF:000110">
    <property type="entry name" value="Zinc finger protein-like"/>
    <property type="match status" value="2"/>
</dbReference>
<dbReference type="SUPFAM" id="SSF57667">
    <property type="entry name" value="beta-beta-alpha zinc fingers"/>
    <property type="match status" value="3"/>
</dbReference>
<dbReference type="PANTHER" id="PTHR46105:SF5">
    <property type="entry name" value="ZINC FINGER AND BTB DOMAIN-CONTAINING PROTEIN 44 ISOFORM X1"/>
    <property type="match status" value="1"/>
</dbReference>
<dbReference type="Gene3D" id="3.40.1800.20">
    <property type="match status" value="1"/>
</dbReference>
<dbReference type="AlphaFoldDB" id="A0A182QE95"/>
<comment type="subcellular location">
    <subcellularLocation>
        <location evidence="1">Nucleus</location>
    </subcellularLocation>
</comment>
<dbReference type="Proteomes" id="UP000075886">
    <property type="component" value="Unassembled WGS sequence"/>
</dbReference>
<evidence type="ECO:0000313" key="15">
    <source>
        <dbReference type="EnsemblMetazoa" id="AFAF008391-PA"/>
    </source>
</evidence>
<dbReference type="SMART" id="SM00355">
    <property type="entry name" value="ZnF_C2H2"/>
    <property type="match status" value="5"/>
</dbReference>
<evidence type="ECO:0000259" key="14">
    <source>
        <dbReference type="PROSITE" id="PS51915"/>
    </source>
</evidence>
<evidence type="ECO:0000256" key="5">
    <source>
        <dbReference type="ARBA" id="ARBA00022833"/>
    </source>
</evidence>
<keyword evidence="3" id="KW-0677">Repeat</keyword>
<dbReference type="SUPFAM" id="SSF57716">
    <property type="entry name" value="Glucocorticoid receptor-like (DNA-binding domain)"/>
    <property type="match status" value="1"/>
</dbReference>
<feature type="region of interest" description="Disordered" evidence="12">
    <location>
        <begin position="143"/>
        <end position="164"/>
    </location>
</feature>
<dbReference type="PROSITE" id="PS00028">
    <property type="entry name" value="ZINC_FINGER_C2H2_1"/>
    <property type="match status" value="4"/>
</dbReference>
<keyword evidence="9" id="KW-0539">Nucleus</keyword>
<evidence type="ECO:0000256" key="2">
    <source>
        <dbReference type="ARBA" id="ARBA00022723"/>
    </source>
</evidence>
<dbReference type="GO" id="GO:0000978">
    <property type="term" value="F:RNA polymerase II cis-regulatory region sequence-specific DNA binding"/>
    <property type="evidence" value="ECO:0007669"/>
    <property type="project" value="TreeGrafter"/>
</dbReference>
<feature type="binding site" evidence="11">
    <location>
        <position position="21"/>
    </location>
    <ligand>
        <name>Zn(2+)</name>
        <dbReference type="ChEBI" id="CHEBI:29105"/>
    </ligand>
</feature>
<dbReference type="Pfam" id="PF00096">
    <property type="entry name" value="zf-C2H2"/>
    <property type="match status" value="3"/>
</dbReference>
<keyword evidence="4 10" id="KW-0863">Zinc-finger</keyword>
<dbReference type="EMBL" id="AXCN02000013">
    <property type="status" value="NOT_ANNOTATED_CDS"/>
    <property type="molecule type" value="Genomic_DNA"/>
</dbReference>
<dbReference type="FunFam" id="3.30.160.60:FF:000645">
    <property type="entry name" value="Zinc finger and BTB domain containing 40"/>
    <property type="match status" value="1"/>
</dbReference>
<dbReference type="GO" id="GO:0000981">
    <property type="term" value="F:DNA-binding transcription factor activity, RNA polymerase II-specific"/>
    <property type="evidence" value="ECO:0007669"/>
    <property type="project" value="TreeGrafter"/>
</dbReference>
<feature type="binding site" evidence="11">
    <location>
        <position position="75"/>
    </location>
    <ligand>
        <name>Zn(2+)</name>
        <dbReference type="ChEBI" id="CHEBI:29105"/>
    </ligand>
</feature>
<evidence type="ECO:0000256" key="11">
    <source>
        <dbReference type="PROSITE-ProRule" id="PRU01263"/>
    </source>
</evidence>
<reference evidence="16" key="1">
    <citation type="submission" date="2014-01" db="EMBL/GenBank/DDBJ databases">
        <title>The Genome Sequence of Anopheles farauti FAR1 (V2).</title>
        <authorList>
            <consortium name="The Broad Institute Genomics Platform"/>
            <person name="Neafsey D.E."/>
            <person name="Besansky N."/>
            <person name="Howell P."/>
            <person name="Walton C."/>
            <person name="Young S.K."/>
            <person name="Zeng Q."/>
            <person name="Gargeya S."/>
            <person name="Fitzgerald M."/>
            <person name="Haas B."/>
            <person name="Abouelleil A."/>
            <person name="Allen A.W."/>
            <person name="Alvarado L."/>
            <person name="Arachchi H.M."/>
            <person name="Berlin A.M."/>
            <person name="Chapman S.B."/>
            <person name="Gainer-Dewar J."/>
            <person name="Goldberg J."/>
            <person name="Griggs A."/>
            <person name="Gujja S."/>
            <person name="Hansen M."/>
            <person name="Howarth C."/>
            <person name="Imamovic A."/>
            <person name="Ireland A."/>
            <person name="Larimer J."/>
            <person name="McCowan C."/>
            <person name="Murphy C."/>
            <person name="Pearson M."/>
            <person name="Poon T.W."/>
            <person name="Priest M."/>
            <person name="Roberts A."/>
            <person name="Saif S."/>
            <person name="Shea T."/>
            <person name="Sisk P."/>
            <person name="Sykes S."/>
            <person name="Wortman J."/>
            <person name="Nusbaum C."/>
            <person name="Birren B."/>
        </authorList>
    </citation>
    <scope>NUCLEOTIDE SEQUENCE [LARGE SCALE GENOMIC DNA]</scope>
    <source>
        <strain evidence="16">FAR1</strain>
    </source>
</reference>
<evidence type="ECO:0000256" key="10">
    <source>
        <dbReference type="PROSITE-ProRule" id="PRU00042"/>
    </source>
</evidence>
<keyword evidence="2 11" id="KW-0479">Metal-binding</keyword>
<evidence type="ECO:0000256" key="8">
    <source>
        <dbReference type="ARBA" id="ARBA00023163"/>
    </source>
</evidence>
<feature type="binding site" evidence="11">
    <location>
        <position position="24"/>
    </location>
    <ligand>
        <name>Zn(2+)</name>
        <dbReference type="ChEBI" id="CHEBI:29105"/>
    </ligand>
</feature>
<feature type="domain" description="C2H2-type" evidence="13">
    <location>
        <begin position="194"/>
        <end position="221"/>
    </location>
</feature>
<protein>
    <recommendedName>
        <fullName evidence="17">Protein krueppel</fullName>
    </recommendedName>
</protein>